<dbReference type="Proteomes" id="UP000821845">
    <property type="component" value="Chromosome 7"/>
</dbReference>
<comment type="caution">
    <text evidence="1">The sequence shown here is derived from an EMBL/GenBank/DDBJ whole genome shotgun (WGS) entry which is preliminary data.</text>
</comment>
<keyword evidence="2" id="KW-1185">Reference proteome</keyword>
<dbReference type="EMBL" id="CM023487">
    <property type="protein sequence ID" value="KAH6926062.1"/>
    <property type="molecule type" value="Genomic_DNA"/>
</dbReference>
<sequence>MDYNRRLCTRPQSILQPGQNVWVTDSRCTPRVMRRGQRPGCYVVETPNGVIQRNRLLRLLIRRRHRQGRRRWRQLKMRENCK</sequence>
<gene>
    <name evidence="1" type="ORF">HPB50_013589</name>
</gene>
<evidence type="ECO:0000313" key="2">
    <source>
        <dbReference type="Proteomes" id="UP000821845"/>
    </source>
</evidence>
<organism evidence="1 2">
    <name type="scientific">Hyalomma asiaticum</name>
    <name type="common">Tick</name>
    <dbReference type="NCBI Taxonomy" id="266040"/>
    <lineage>
        <taxon>Eukaryota</taxon>
        <taxon>Metazoa</taxon>
        <taxon>Ecdysozoa</taxon>
        <taxon>Arthropoda</taxon>
        <taxon>Chelicerata</taxon>
        <taxon>Arachnida</taxon>
        <taxon>Acari</taxon>
        <taxon>Parasitiformes</taxon>
        <taxon>Ixodida</taxon>
        <taxon>Ixodoidea</taxon>
        <taxon>Ixodidae</taxon>
        <taxon>Hyalomminae</taxon>
        <taxon>Hyalomma</taxon>
    </lineage>
</organism>
<protein>
    <submittedName>
        <fullName evidence="1">Uncharacterized protein</fullName>
    </submittedName>
</protein>
<evidence type="ECO:0000313" key="1">
    <source>
        <dbReference type="EMBL" id="KAH6926062.1"/>
    </source>
</evidence>
<name>A0ACB7RYU1_HYAAI</name>
<proteinExistence type="predicted"/>
<accession>A0ACB7RYU1</accession>
<reference evidence="1" key="1">
    <citation type="submission" date="2020-05" db="EMBL/GenBank/DDBJ databases">
        <title>Large-scale comparative analyses of tick genomes elucidate their genetic diversity and vector capacities.</title>
        <authorList>
            <person name="Jia N."/>
            <person name="Wang J."/>
            <person name="Shi W."/>
            <person name="Du L."/>
            <person name="Sun Y."/>
            <person name="Zhan W."/>
            <person name="Jiang J."/>
            <person name="Wang Q."/>
            <person name="Zhang B."/>
            <person name="Ji P."/>
            <person name="Sakyi L.B."/>
            <person name="Cui X."/>
            <person name="Yuan T."/>
            <person name="Jiang B."/>
            <person name="Yang W."/>
            <person name="Lam T.T.-Y."/>
            <person name="Chang Q."/>
            <person name="Ding S."/>
            <person name="Wang X."/>
            <person name="Zhu J."/>
            <person name="Ruan X."/>
            <person name="Zhao L."/>
            <person name="Wei J."/>
            <person name="Que T."/>
            <person name="Du C."/>
            <person name="Cheng J."/>
            <person name="Dai P."/>
            <person name="Han X."/>
            <person name="Huang E."/>
            <person name="Gao Y."/>
            <person name="Liu J."/>
            <person name="Shao H."/>
            <person name="Ye R."/>
            <person name="Li L."/>
            <person name="Wei W."/>
            <person name="Wang X."/>
            <person name="Wang C."/>
            <person name="Yang T."/>
            <person name="Huo Q."/>
            <person name="Li W."/>
            <person name="Guo W."/>
            <person name="Chen H."/>
            <person name="Zhou L."/>
            <person name="Ni X."/>
            <person name="Tian J."/>
            <person name="Zhou Y."/>
            <person name="Sheng Y."/>
            <person name="Liu T."/>
            <person name="Pan Y."/>
            <person name="Xia L."/>
            <person name="Li J."/>
            <person name="Zhao F."/>
            <person name="Cao W."/>
        </authorList>
    </citation>
    <scope>NUCLEOTIDE SEQUENCE</scope>
    <source>
        <strain evidence="1">Hyas-2018</strain>
    </source>
</reference>